<proteinExistence type="predicted"/>
<organism evidence="2 3">
    <name type="scientific">Vanilla planifolia</name>
    <name type="common">Vanilla</name>
    <dbReference type="NCBI Taxonomy" id="51239"/>
    <lineage>
        <taxon>Eukaryota</taxon>
        <taxon>Viridiplantae</taxon>
        <taxon>Streptophyta</taxon>
        <taxon>Embryophyta</taxon>
        <taxon>Tracheophyta</taxon>
        <taxon>Spermatophyta</taxon>
        <taxon>Magnoliopsida</taxon>
        <taxon>Liliopsida</taxon>
        <taxon>Asparagales</taxon>
        <taxon>Orchidaceae</taxon>
        <taxon>Vanilloideae</taxon>
        <taxon>Vanilleae</taxon>
        <taxon>Vanilla</taxon>
    </lineage>
</organism>
<feature type="region of interest" description="Disordered" evidence="1">
    <location>
        <begin position="32"/>
        <end position="61"/>
    </location>
</feature>
<evidence type="ECO:0000256" key="1">
    <source>
        <dbReference type="SAM" id="MobiDB-lite"/>
    </source>
</evidence>
<dbReference type="AlphaFoldDB" id="A0A835PYG9"/>
<gene>
    <name evidence="2" type="ORF">HPP92_021247</name>
</gene>
<sequence length="61" mass="6965">MGPANEEGGPISHSKRRTYLIHEQFNMVTLQRDLSRVQQDKDKPKRSSGCDRKAFFSGTAR</sequence>
<protein>
    <submittedName>
        <fullName evidence="2">Uncharacterized protein</fullName>
    </submittedName>
</protein>
<keyword evidence="3" id="KW-1185">Reference proteome</keyword>
<accession>A0A835PYG9</accession>
<reference evidence="2 3" key="1">
    <citation type="journal article" date="2020" name="Nat. Food">
        <title>A phased Vanilla planifolia genome enables genetic improvement of flavour and production.</title>
        <authorList>
            <person name="Hasing T."/>
            <person name="Tang H."/>
            <person name="Brym M."/>
            <person name="Khazi F."/>
            <person name="Huang T."/>
            <person name="Chambers A.H."/>
        </authorList>
    </citation>
    <scope>NUCLEOTIDE SEQUENCE [LARGE SCALE GENOMIC DNA]</scope>
    <source>
        <tissue evidence="2">Leaf</tissue>
    </source>
</reference>
<dbReference type="Proteomes" id="UP000636800">
    <property type="component" value="Chromosome 11"/>
</dbReference>
<evidence type="ECO:0000313" key="2">
    <source>
        <dbReference type="EMBL" id="KAG0460950.1"/>
    </source>
</evidence>
<dbReference type="EMBL" id="JADCNL010000011">
    <property type="protein sequence ID" value="KAG0460950.1"/>
    <property type="molecule type" value="Genomic_DNA"/>
</dbReference>
<feature type="compositionally biased region" description="Basic and acidic residues" evidence="1">
    <location>
        <begin position="33"/>
        <end position="54"/>
    </location>
</feature>
<evidence type="ECO:0000313" key="3">
    <source>
        <dbReference type="Proteomes" id="UP000636800"/>
    </source>
</evidence>
<comment type="caution">
    <text evidence="2">The sequence shown here is derived from an EMBL/GenBank/DDBJ whole genome shotgun (WGS) entry which is preliminary data.</text>
</comment>
<name>A0A835PYG9_VANPL</name>